<sequence length="562" mass="63834">MKIAIYARYSTDNQRQTSIDDQIRRCREVIQGLGLENGDVQVFSDGALSGTDKHLSKRQGFLALVDAWDRGELDLLVVDEVSRLSRDAVQLANLQRRIEQTGVRVVAADGLDTSQQQWQLSFGLVGLISQQSIRDTQHRVVRGMLGQLERGFMIATPPYGYQYERQLDDQGNRLGTAWRVDPEESKVVVQIYELRSKGTAYGEIARQLNEKGVEPPRPRKAAAYWRPATIRRMIGNTIYRGTFRWHGSKGRQEKVKRRKRDPEIREFERPHLRLVSDEIWYLCNEGRISRSRYGGGKHRFAGLVSCGQCGSTLTISTGGNAQAMYCAQCGQARRVGIDRRPMGYLSVTGLEHILTKAIDAIITGPILEERRRRLKQLLTQDVGSAIQAARLECERAARGCGRLLKAIRRQEGEDELLLNEYEEARREHQSLLRKLSELEKERVPVDMENVRRQLEVDPRDLIPRIWDSNRPVAEIRSLLARLFPEIVFEGKRSRHVADVRVSLSPGIMSALASNTEPMDGSLITLRFRLTSTARRPTVWTVDCIPVEDEQGASSALNQRRVG</sequence>
<dbReference type="PROSITE" id="PS51736">
    <property type="entry name" value="RECOMBINASES_3"/>
    <property type="match status" value="1"/>
</dbReference>
<dbReference type="Gene3D" id="3.40.50.1390">
    <property type="entry name" value="Resolvase, N-terminal catalytic domain"/>
    <property type="match status" value="1"/>
</dbReference>
<evidence type="ECO:0000259" key="2">
    <source>
        <dbReference type="PROSITE" id="PS51736"/>
    </source>
</evidence>
<protein>
    <recommendedName>
        <fullName evidence="6">Recombinase family protein</fullName>
    </recommendedName>
</protein>
<evidence type="ECO:0000256" key="1">
    <source>
        <dbReference type="SAM" id="Coils"/>
    </source>
</evidence>
<feature type="coiled-coil region" evidence="1">
    <location>
        <begin position="407"/>
        <end position="441"/>
    </location>
</feature>
<dbReference type="InterPro" id="IPR036162">
    <property type="entry name" value="Resolvase-like_N_sf"/>
</dbReference>
<evidence type="ECO:0000313" key="4">
    <source>
        <dbReference type="EMBL" id="OOG22669.1"/>
    </source>
</evidence>
<evidence type="ECO:0000259" key="3">
    <source>
        <dbReference type="PROSITE" id="PS51737"/>
    </source>
</evidence>
<keyword evidence="5" id="KW-1185">Reference proteome</keyword>
<dbReference type="Gene3D" id="3.90.1750.20">
    <property type="entry name" value="Putative Large Serine Recombinase, Chain B, Domain 2"/>
    <property type="match status" value="1"/>
</dbReference>
<dbReference type="AlphaFoldDB" id="A0A1V3NC39"/>
<dbReference type="STRING" id="108003.B1C78_14680"/>
<organism evidence="4 5">
    <name type="scientific">Thioalkalivibrio denitrificans</name>
    <dbReference type="NCBI Taxonomy" id="108003"/>
    <lineage>
        <taxon>Bacteria</taxon>
        <taxon>Pseudomonadati</taxon>
        <taxon>Pseudomonadota</taxon>
        <taxon>Gammaproteobacteria</taxon>
        <taxon>Chromatiales</taxon>
        <taxon>Ectothiorhodospiraceae</taxon>
        <taxon>Thioalkalivibrio</taxon>
    </lineage>
</organism>
<feature type="domain" description="Recombinase" evidence="3">
    <location>
        <begin position="158"/>
        <end position="293"/>
    </location>
</feature>
<gene>
    <name evidence="4" type="ORF">B1C78_14680</name>
</gene>
<dbReference type="GO" id="GO:0003677">
    <property type="term" value="F:DNA binding"/>
    <property type="evidence" value="ECO:0007669"/>
    <property type="project" value="InterPro"/>
</dbReference>
<name>A0A1V3NC39_9GAMM</name>
<dbReference type="InterPro" id="IPR050639">
    <property type="entry name" value="SSR_resolvase"/>
</dbReference>
<accession>A0A1V3NC39</accession>
<dbReference type="GO" id="GO:0000150">
    <property type="term" value="F:DNA strand exchange activity"/>
    <property type="evidence" value="ECO:0007669"/>
    <property type="project" value="InterPro"/>
</dbReference>
<dbReference type="Proteomes" id="UP000189462">
    <property type="component" value="Unassembled WGS sequence"/>
</dbReference>
<dbReference type="InterPro" id="IPR038109">
    <property type="entry name" value="DNA_bind_recomb_sf"/>
</dbReference>
<proteinExistence type="predicted"/>
<dbReference type="PROSITE" id="PS51737">
    <property type="entry name" value="RECOMBINASE_DNA_BIND"/>
    <property type="match status" value="1"/>
</dbReference>
<dbReference type="EMBL" id="MVBK01000099">
    <property type="protein sequence ID" value="OOG22669.1"/>
    <property type="molecule type" value="Genomic_DNA"/>
</dbReference>
<dbReference type="InterPro" id="IPR006119">
    <property type="entry name" value="Resolv_N"/>
</dbReference>
<dbReference type="PANTHER" id="PTHR30461">
    <property type="entry name" value="DNA-INVERTASE FROM LAMBDOID PROPHAGE"/>
    <property type="match status" value="1"/>
</dbReference>
<dbReference type="InterPro" id="IPR011109">
    <property type="entry name" value="DNA_bind_recombinase_dom"/>
</dbReference>
<feature type="domain" description="Resolvase/invertase-type recombinase catalytic" evidence="2">
    <location>
        <begin position="2"/>
        <end position="151"/>
    </location>
</feature>
<dbReference type="PANTHER" id="PTHR30461:SF23">
    <property type="entry name" value="DNA RECOMBINASE-RELATED"/>
    <property type="match status" value="1"/>
</dbReference>
<dbReference type="Pfam" id="PF00239">
    <property type="entry name" value="Resolvase"/>
    <property type="match status" value="1"/>
</dbReference>
<dbReference type="RefSeq" id="WP_175628329.1">
    <property type="nucleotide sequence ID" value="NZ_MVBK01000099.1"/>
</dbReference>
<evidence type="ECO:0008006" key="6">
    <source>
        <dbReference type="Google" id="ProtNLM"/>
    </source>
</evidence>
<evidence type="ECO:0000313" key="5">
    <source>
        <dbReference type="Proteomes" id="UP000189462"/>
    </source>
</evidence>
<comment type="caution">
    <text evidence="4">The sequence shown here is derived from an EMBL/GenBank/DDBJ whole genome shotgun (WGS) entry which is preliminary data.</text>
</comment>
<dbReference type="SUPFAM" id="SSF53041">
    <property type="entry name" value="Resolvase-like"/>
    <property type="match status" value="1"/>
</dbReference>
<keyword evidence="1" id="KW-0175">Coiled coil</keyword>
<dbReference type="Pfam" id="PF07508">
    <property type="entry name" value="Recombinase"/>
    <property type="match status" value="1"/>
</dbReference>
<dbReference type="SMART" id="SM00857">
    <property type="entry name" value="Resolvase"/>
    <property type="match status" value="1"/>
</dbReference>
<dbReference type="CDD" id="cd00338">
    <property type="entry name" value="Ser_Recombinase"/>
    <property type="match status" value="1"/>
</dbReference>
<reference evidence="4 5" key="1">
    <citation type="submission" date="2017-02" db="EMBL/GenBank/DDBJ databases">
        <title>Genomic diversity within the haloalkaliphilic genus Thioalkalivibrio.</title>
        <authorList>
            <person name="Ahn A.-C."/>
            <person name="Meier-Kolthoff J."/>
            <person name="Overmars L."/>
            <person name="Richter M."/>
            <person name="Woyke T."/>
            <person name="Sorokin D.Y."/>
            <person name="Muyzer G."/>
        </authorList>
    </citation>
    <scope>NUCLEOTIDE SEQUENCE [LARGE SCALE GENOMIC DNA]</scope>
    <source>
        <strain evidence="4 5">ALJD</strain>
    </source>
</reference>